<dbReference type="PANTHER" id="PTHR46124:SF2">
    <property type="entry name" value="D-AMINOACYL-TRNA DEACYLASE"/>
    <property type="match status" value="1"/>
</dbReference>
<dbReference type="Proteomes" id="UP001628193">
    <property type="component" value="Unassembled WGS sequence"/>
</dbReference>
<dbReference type="EMBL" id="BAAFGK010000004">
    <property type="protein sequence ID" value="GAB0057247.1"/>
    <property type="molecule type" value="Genomic_DNA"/>
</dbReference>
<dbReference type="Pfam" id="PF01026">
    <property type="entry name" value="TatD_DNase"/>
    <property type="match status" value="1"/>
</dbReference>
<accession>A0ABQ0C8M0</accession>
<dbReference type="NCBIfam" id="TIGR04038">
    <property type="entry name" value="tatD_link_rSAM"/>
    <property type="match status" value="1"/>
</dbReference>
<keyword evidence="5 9" id="KW-0378">Hydrolase</keyword>
<dbReference type="Gene3D" id="3.20.20.140">
    <property type="entry name" value="Metal-dependent hydrolases"/>
    <property type="match status" value="1"/>
</dbReference>
<dbReference type="InterPro" id="IPR015991">
    <property type="entry name" value="TatD/YcfH-like"/>
</dbReference>
<dbReference type="InterPro" id="IPR001130">
    <property type="entry name" value="TatD-like"/>
</dbReference>
<dbReference type="SFLD" id="SFLDS00029">
    <property type="entry name" value="Radical_SAM"/>
    <property type="match status" value="1"/>
</dbReference>
<dbReference type="InterPro" id="IPR032466">
    <property type="entry name" value="Metal_Hydrolase"/>
</dbReference>
<dbReference type="InterPro" id="IPR058240">
    <property type="entry name" value="rSAM_sf"/>
</dbReference>
<evidence type="ECO:0000256" key="5">
    <source>
        <dbReference type="ARBA" id="ARBA00022801"/>
    </source>
</evidence>
<dbReference type="CDD" id="cd01335">
    <property type="entry name" value="Radical_SAM"/>
    <property type="match status" value="1"/>
</dbReference>
<dbReference type="PROSITE" id="PS01090">
    <property type="entry name" value="TATD_2"/>
    <property type="match status" value="1"/>
</dbReference>
<dbReference type="InterPro" id="IPR007197">
    <property type="entry name" value="rSAM"/>
</dbReference>
<evidence type="ECO:0000256" key="6">
    <source>
        <dbReference type="ARBA" id="ARBA00023004"/>
    </source>
</evidence>
<dbReference type="Pfam" id="PF04055">
    <property type="entry name" value="Radical_SAM"/>
    <property type="match status" value="1"/>
</dbReference>
<evidence type="ECO:0000256" key="7">
    <source>
        <dbReference type="ARBA" id="ARBA00023014"/>
    </source>
</evidence>
<sequence length="467" mass="51989">MLRFADSHAHLDFPDFRDDLPEVLHRARAAGVAWINAITTRLSEVEPLLALIGADPDLYASVGIHPHHAAEAPEFSVEAILAHCHHPKVVAIGETGFDLHYEFSPRAQQEIVFRNHIRAAREMGLPLVVHTREAEEETRRVMEEERAATCGGVIHCFTGSARMARWALDQGFHLSFSGILTFKAARELQEVARTLPLDRLLIETDAPYLAPIPHRGKRNEPAYVVRVAEFLAQLLDRPLEEVARVTTGNYLRLFRIRQEDRPASAAEDEKLAYVIGNALYVNLTKACTLHCAFCPKWEGQTVVKGHDLTLRRHPDARRVLEALGDVSGYQEVVFCGFGEPTLRLETLLEVAAEIKRRGPKRIRINTDGLANRVFGTDVTPRFAGLIDALSVSLNAQDEATYTRICRPALSGSYEAVKGFIRAARAHVPEITATAIQGVEGVDIAACRRIAEEELGVRFRVRYLDALG</sequence>
<organism evidence="9 10">
    <name type="scientific">Candidatus Magnetaquiglobus chichijimensis</name>
    <dbReference type="NCBI Taxonomy" id="3141448"/>
    <lineage>
        <taxon>Bacteria</taxon>
        <taxon>Pseudomonadati</taxon>
        <taxon>Pseudomonadota</taxon>
        <taxon>Magnetococcia</taxon>
        <taxon>Magnetococcales</taxon>
        <taxon>Candidatus Magnetaquicoccaceae</taxon>
        <taxon>Candidatus Magnetaquiglobus</taxon>
    </lineage>
</organism>
<dbReference type="PROSITE" id="PS01091">
    <property type="entry name" value="TATD_3"/>
    <property type="match status" value="1"/>
</dbReference>
<evidence type="ECO:0000256" key="2">
    <source>
        <dbReference type="ARBA" id="ARBA00009275"/>
    </source>
</evidence>
<evidence type="ECO:0000256" key="1">
    <source>
        <dbReference type="ARBA" id="ARBA00001966"/>
    </source>
</evidence>
<keyword evidence="3" id="KW-0949">S-adenosyl-L-methionine</keyword>
<comment type="similarity">
    <text evidence="2">Belongs to the metallo-dependent hydrolases superfamily. TatD-type hydrolase family.</text>
</comment>
<dbReference type="CDD" id="cd01310">
    <property type="entry name" value="TatD_DNAse"/>
    <property type="match status" value="1"/>
</dbReference>
<dbReference type="Gene3D" id="3.20.20.70">
    <property type="entry name" value="Aldolase class I"/>
    <property type="match status" value="1"/>
</dbReference>
<dbReference type="PANTHER" id="PTHR46124">
    <property type="entry name" value="D-AMINOACYL-TRNA DEACYLASE"/>
    <property type="match status" value="1"/>
</dbReference>
<dbReference type="SUPFAM" id="SSF51556">
    <property type="entry name" value="Metallo-dependent hydrolases"/>
    <property type="match status" value="1"/>
</dbReference>
<gene>
    <name evidence="9" type="primary">dtd3</name>
    <name evidence="9" type="ORF">SIID45300_01571</name>
</gene>
<dbReference type="InterPro" id="IPR023821">
    <property type="entry name" value="rSAM_TatD-assoc"/>
</dbReference>
<proteinExistence type="inferred from homology"/>
<evidence type="ECO:0000256" key="3">
    <source>
        <dbReference type="ARBA" id="ARBA00022691"/>
    </source>
</evidence>
<keyword evidence="7" id="KW-0411">Iron-sulfur</keyword>
<keyword evidence="10" id="KW-1185">Reference proteome</keyword>
<reference evidence="9 10" key="1">
    <citation type="submission" date="2024-05" db="EMBL/GenBank/DDBJ databases">
        <authorList>
            <consortium name="Candidatus Magnetaquicoccaceae bacterium FCR-1 genome sequencing consortium"/>
            <person name="Shimoshige H."/>
            <person name="Shimamura S."/>
            <person name="Taoka A."/>
            <person name="Kobayashi H."/>
            <person name="Maekawa T."/>
        </authorList>
    </citation>
    <scope>NUCLEOTIDE SEQUENCE [LARGE SCALE GENOMIC DNA]</scope>
    <source>
        <strain evidence="9 10">FCR-1</strain>
    </source>
</reference>
<evidence type="ECO:0000256" key="4">
    <source>
        <dbReference type="ARBA" id="ARBA00022723"/>
    </source>
</evidence>
<evidence type="ECO:0000313" key="9">
    <source>
        <dbReference type="EMBL" id="GAB0057247.1"/>
    </source>
</evidence>
<dbReference type="InterPro" id="IPR013785">
    <property type="entry name" value="Aldolase_TIM"/>
</dbReference>
<dbReference type="RefSeq" id="WP_420904946.1">
    <property type="nucleotide sequence ID" value="NZ_BAAFGK010000004.1"/>
</dbReference>
<keyword evidence="6" id="KW-0408">Iron</keyword>
<feature type="domain" description="Radical SAM core" evidence="8">
    <location>
        <begin position="281"/>
        <end position="442"/>
    </location>
</feature>
<keyword evidence="4" id="KW-0479">Metal-binding</keyword>
<protein>
    <submittedName>
        <fullName evidence="9">D-aminoacyl-tRNA deacylase</fullName>
        <ecNumber evidence="9">3.1.1.96</ecNumber>
    </submittedName>
</protein>
<name>A0ABQ0C8M0_9PROT</name>
<reference evidence="9 10" key="2">
    <citation type="submission" date="2024-09" db="EMBL/GenBank/DDBJ databases">
        <title>Draft genome sequence of Candidatus Magnetaquicoccaceae bacterium FCR-1.</title>
        <authorList>
            <person name="Shimoshige H."/>
            <person name="Shimamura S."/>
            <person name="Taoka A."/>
            <person name="Kobayashi H."/>
            <person name="Maekawa T."/>
        </authorList>
    </citation>
    <scope>NUCLEOTIDE SEQUENCE [LARGE SCALE GENOMIC DNA]</scope>
    <source>
        <strain evidence="9 10">FCR-1</strain>
    </source>
</reference>
<dbReference type="InterPro" id="IPR018228">
    <property type="entry name" value="DNase_TatD-rel_CS"/>
</dbReference>
<dbReference type="SFLD" id="SFLDG01111">
    <property type="entry name" value="Uncharacterised_Radical_SAM_Su"/>
    <property type="match status" value="1"/>
</dbReference>
<dbReference type="NCBIfam" id="TIGR00010">
    <property type="entry name" value="YchF/TatD family DNA exonuclease"/>
    <property type="match status" value="1"/>
</dbReference>
<dbReference type="GO" id="GO:0051499">
    <property type="term" value="F:D-aminoacyl-tRNA deacylase activity"/>
    <property type="evidence" value="ECO:0007669"/>
    <property type="project" value="UniProtKB-EC"/>
</dbReference>
<evidence type="ECO:0000313" key="10">
    <source>
        <dbReference type="Proteomes" id="UP001628193"/>
    </source>
</evidence>
<dbReference type="SUPFAM" id="SSF102114">
    <property type="entry name" value="Radical SAM enzymes"/>
    <property type="match status" value="1"/>
</dbReference>
<comment type="cofactor">
    <cofactor evidence="1">
        <name>[4Fe-4S] cluster</name>
        <dbReference type="ChEBI" id="CHEBI:49883"/>
    </cofactor>
</comment>
<evidence type="ECO:0000259" key="8">
    <source>
        <dbReference type="Pfam" id="PF04055"/>
    </source>
</evidence>
<dbReference type="EC" id="3.1.1.96" evidence="9"/>
<comment type="caution">
    <text evidence="9">The sequence shown here is derived from an EMBL/GenBank/DDBJ whole genome shotgun (WGS) entry which is preliminary data.</text>
</comment>